<feature type="domain" description="DUF374" evidence="1">
    <location>
        <begin position="66"/>
        <end position="130"/>
    </location>
</feature>
<accession>A0ABM8HNW9</accession>
<reference evidence="2 3" key="1">
    <citation type="journal article" date="2016" name="C (Basel)">
        <title>Selective Growth of and Electricity Production by Marine Exoelectrogenic Bacteria in Self-Aggregated Hydrogel of Microbially Reduced Graphene Oxide.</title>
        <authorList>
            <person name="Yoshida N."/>
            <person name="Goto Y."/>
            <person name="Miyata Y."/>
        </authorList>
    </citation>
    <scope>NUCLEOTIDE SEQUENCE [LARGE SCALE GENOMIC DNA]</scope>
    <source>
        <strain evidence="2 3">NIT-T3</strain>
    </source>
</reference>
<name>A0ABM8HNW9_9BACT</name>
<dbReference type="EMBL" id="AP024355">
    <property type="protein sequence ID" value="BCR03241.1"/>
    <property type="molecule type" value="Genomic_DNA"/>
</dbReference>
<dbReference type="RefSeq" id="WP_221250723.1">
    <property type="nucleotide sequence ID" value="NZ_AP024355.1"/>
</dbReference>
<reference evidence="2 3" key="2">
    <citation type="journal article" date="2021" name="Int. J. Syst. Evol. Microbiol.">
        <title>Isolation and Polyphasic Characterization of Desulfuromonas versatilis sp. Nov., an Electrogenic Bacteria Capable of Versatile Metabolism Isolated from a Graphene Oxide-Reducing Enrichment Culture.</title>
        <authorList>
            <person name="Xie L."/>
            <person name="Yoshida N."/>
            <person name="Ishii S."/>
            <person name="Meng L."/>
        </authorList>
    </citation>
    <scope>NUCLEOTIDE SEQUENCE [LARGE SCALE GENOMIC DNA]</scope>
    <source>
        <strain evidence="2 3">NIT-T3</strain>
    </source>
</reference>
<gene>
    <name evidence="2" type="ORF">DESUT3_03100</name>
</gene>
<evidence type="ECO:0000259" key="1">
    <source>
        <dbReference type="Pfam" id="PF04028"/>
    </source>
</evidence>
<sequence length="221" mass="24508">MSGTLRQAPAARLLSLTLVLVLKALQQSWRVEGIGLERFDALLARGERVMVAFWHGKYLPLFTLLQGRRGCIFASCSFRGEIICGICRHLGYECVQIPEGGGDRTLALMLEVLSGRQVAALAVDGPRGPYHQVHRGAILLAAQLGMTLLPASFAANRRTILTIRWDRMEIPLPFSRLGLAFGEPLRIPRELGGLSFQEWQARLHNDLEEAERRANSILAAK</sequence>
<protein>
    <recommendedName>
        <fullName evidence="1">DUF374 domain-containing protein</fullName>
    </recommendedName>
</protein>
<dbReference type="Proteomes" id="UP001319827">
    <property type="component" value="Chromosome"/>
</dbReference>
<evidence type="ECO:0000313" key="3">
    <source>
        <dbReference type="Proteomes" id="UP001319827"/>
    </source>
</evidence>
<keyword evidence="3" id="KW-1185">Reference proteome</keyword>
<organism evidence="2 3">
    <name type="scientific">Desulfuromonas versatilis</name>
    <dbReference type="NCBI Taxonomy" id="2802975"/>
    <lineage>
        <taxon>Bacteria</taxon>
        <taxon>Pseudomonadati</taxon>
        <taxon>Thermodesulfobacteriota</taxon>
        <taxon>Desulfuromonadia</taxon>
        <taxon>Desulfuromonadales</taxon>
        <taxon>Desulfuromonadaceae</taxon>
        <taxon>Desulfuromonas</taxon>
    </lineage>
</organism>
<evidence type="ECO:0000313" key="2">
    <source>
        <dbReference type="EMBL" id="BCR03241.1"/>
    </source>
</evidence>
<proteinExistence type="predicted"/>
<dbReference type="Pfam" id="PF04028">
    <property type="entry name" value="DUF374"/>
    <property type="match status" value="1"/>
</dbReference>
<dbReference type="InterPro" id="IPR007172">
    <property type="entry name" value="DUF374"/>
</dbReference>